<evidence type="ECO:0000313" key="9">
    <source>
        <dbReference type="Proteomes" id="UP000216361"/>
    </source>
</evidence>
<evidence type="ECO:0000256" key="2">
    <source>
        <dbReference type="ARBA" id="ARBA00022741"/>
    </source>
</evidence>
<dbReference type="Pfam" id="PF00005">
    <property type="entry name" value="ABC_tran"/>
    <property type="match status" value="1"/>
</dbReference>
<keyword evidence="6" id="KW-0472">Membrane</keyword>
<dbReference type="InterPro" id="IPR027417">
    <property type="entry name" value="P-loop_NTPase"/>
</dbReference>
<name>A0A255XIB3_9PROT</name>
<keyword evidence="4 8" id="KW-0067">ATP-binding</keyword>
<dbReference type="GO" id="GO:0005524">
    <property type="term" value="F:ATP binding"/>
    <property type="evidence" value="ECO:0007669"/>
    <property type="project" value="UniProtKB-KW"/>
</dbReference>
<accession>A0A255XIB3</accession>
<proteinExistence type="predicted"/>
<feature type="domain" description="ABC transporter" evidence="7">
    <location>
        <begin position="8"/>
        <end position="207"/>
    </location>
</feature>
<dbReference type="PROSITE" id="PS50893">
    <property type="entry name" value="ABC_TRANSPORTER_2"/>
    <property type="match status" value="1"/>
</dbReference>
<dbReference type="GO" id="GO:0022857">
    <property type="term" value="F:transmembrane transporter activity"/>
    <property type="evidence" value="ECO:0007669"/>
    <property type="project" value="InterPro"/>
</dbReference>
<dbReference type="AlphaFoldDB" id="A0A255XIB3"/>
<reference evidence="8 9" key="1">
    <citation type="submission" date="2017-07" db="EMBL/GenBank/DDBJ databases">
        <title>Elstera cyanobacteriorum sp. nov., a novel bacterium isolated from cyanobacterial aggregates in a eutrophic lake.</title>
        <authorList>
            <person name="Cai H."/>
        </authorList>
    </citation>
    <scope>NUCLEOTIDE SEQUENCE [LARGE SCALE GENOMIC DNA]</scope>
    <source>
        <strain evidence="8 9">TH019</strain>
    </source>
</reference>
<keyword evidence="5" id="KW-1278">Translocase</keyword>
<evidence type="ECO:0000313" key="8">
    <source>
        <dbReference type="EMBL" id="OYQ16697.1"/>
    </source>
</evidence>
<keyword evidence="1" id="KW-0813">Transport</keyword>
<dbReference type="GO" id="GO:0017004">
    <property type="term" value="P:cytochrome complex assembly"/>
    <property type="evidence" value="ECO:0007669"/>
    <property type="project" value="UniProtKB-KW"/>
</dbReference>
<dbReference type="OrthoDB" id="9800654at2"/>
<evidence type="ECO:0000256" key="3">
    <source>
        <dbReference type="ARBA" id="ARBA00022748"/>
    </source>
</evidence>
<organism evidence="8 9">
    <name type="scientific">Elstera cyanobacteriorum</name>
    <dbReference type="NCBI Taxonomy" id="2022747"/>
    <lineage>
        <taxon>Bacteria</taxon>
        <taxon>Pseudomonadati</taxon>
        <taxon>Pseudomonadota</taxon>
        <taxon>Alphaproteobacteria</taxon>
        <taxon>Rhodospirillales</taxon>
        <taxon>Rhodospirillaceae</taxon>
        <taxon>Elstera</taxon>
    </lineage>
</organism>
<dbReference type="NCBIfam" id="TIGR01189">
    <property type="entry name" value="ccmA"/>
    <property type="match status" value="1"/>
</dbReference>
<evidence type="ECO:0000256" key="5">
    <source>
        <dbReference type="ARBA" id="ARBA00022967"/>
    </source>
</evidence>
<comment type="caution">
    <text evidence="8">The sequence shown here is derived from an EMBL/GenBank/DDBJ whole genome shotgun (WGS) entry which is preliminary data.</text>
</comment>
<dbReference type="InterPro" id="IPR003439">
    <property type="entry name" value="ABC_transporter-like_ATP-bd"/>
</dbReference>
<keyword evidence="9" id="KW-1185">Reference proteome</keyword>
<evidence type="ECO:0000256" key="4">
    <source>
        <dbReference type="ARBA" id="ARBA00022840"/>
    </source>
</evidence>
<dbReference type="InterPro" id="IPR005895">
    <property type="entry name" value="ABC_transptr_haem_export_CcmA"/>
</dbReference>
<evidence type="ECO:0000256" key="1">
    <source>
        <dbReference type="ARBA" id="ARBA00022448"/>
    </source>
</evidence>
<dbReference type="SUPFAM" id="SSF52540">
    <property type="entry name" value="P-loop containing nucleoside triphosphate hydrolases"/>
    <property type="match status" value="1"/>
</dbReference>
<dbReference type="InterPro" id="IPR003593">
    <property type="entry name" value="AAA+_ATPase"/>
</dbReference>
<dbReference type="PROSITE" id="PS00211">
    <property type="entry name" value="ABC_TRANSPORTER_1"/>
    <property type="match status" value="1"/>
</dbReference>
<dbReference type="EMBL" id="NOXS01000035">
    <property type="protein sequence ID" value="OYQ16697.1"/>
    <property type="molecule type" value="Genomic_DNA"/>
</dbReference>
<dbReference type="PANTHER" id="PTHR43499">
    <property type="entry name" value="ABC TRANSPORTER I FAMILY MEMBER 1"/>
    <property type="match status" value="1"/>
</dbReference>
<dbReference type="Gene3D" id="3.40.50.300">
    <property type="entry name" value="P-loop containing nucleotide triphosphate hydrolases"/>
    <property type="match status" value="1"/>
</dbReference>
<evidence type="ECO:0000256" key="6">
    <source>
        <dbReference type="ARBA" id="ARBA00023136"/>
    </source>
</evidence>
<dbReference type="SMART" id="SM00382">
    <property type="entry name" value="AAA"/>
    <property type="match status" value="1"/>
</dbReference>
<keyword evidence="3" id="KW-0201">Cytochrome c-type biogenesis</keyword>
<dbReference type="RefSeq" id="WP_094410334.1">
    <property type="nucleotide sequence ID" value="NZ_BMJZ01000003.1"/>
</dbReference>
<dbReference type="InterPro" id="IPR017871">
    <property type="entry name" value="ABC_transporter-like_CS"/>
</dbReference>
<dbReference type="PANTHER" id="PTHR43499:SF1">
    <property type="entry name" value="ABC TRANSPORTER I FAMILY MEMBER 1"/>
    <property type="match status" value="1"/>
</dbReference>
<sequence length="207" mass="21862">MDATHAPLWTDDLACRRGGRRVFTGLGFRLEAGEGLTILGPNGAGKSSLLRMLAGLVRPAAGAIHWGEADIADDPIAHRTRTAYLGHLDVIKPRATVRDHLDLAAVLHSADRAQVPDVAARVGLGALLERPGRLLSAGQRRRVALGRLLLSGAALWLLDEPTNALDTAGQALLADLLRDHLAGGGRFAVATHQPIAVETRTLTLQGS</sequence>
<keyword evidence="2" id="KW-0547">Nucleotide-binding</keyword>
<gene>
    <name evidence="8" type="primary">ccmA</name>
    <name evidence="8" type="ORF">CHR90_17050</name>
</gene>
<evidence type="ECO:0000259" key="7">
    <source>
        <dbReference type="PROSITE" id="PS50893"/>
    </source>
</evidence>
<protein>
    <submittedName>
        <fullName evidence="8">Heme ABC exporter ATP-binding protein CcmA</fullName>
    </submittedName>
</protein>
<dbReference type="GO" id="GO:0016887">
    <property type="term" value="F:ATP hydrolysis activity"/>
    <property type="evidence" value="ECO:0007669"/>
    <property type="project" value="InterPro"/>
</dbReference>
<dbReference type="Proteomes" id="UP000216361">
    <property type="component" value="Unassembled WGS sequence"/>
</dbReference>